<dbReference type="Gene3D" id="3.50.50.60">
    <property type="entry name" value="FAD/NAD(P)-binding domain"/>
    <property type="match status" value="2"/>
</dbReference>
<dbReference type="Proteomes" id="UP001501509">
    <property type="component" value="Unassembled WGS sequence"/>
</dbReference>
<dbReference type="SUPFAM" id="SSF51905">
    <property type="entry name" value="FAD/NAD(P)-binding domain"/>
    <property type="match status" value="1"/>
</dbReference>
<evidence type="ECO:0000256" key="1">
    <source>
        <dbReference type="SAM" id="Phobius"/>
    </source>
</evidence>
<dbReference type="PANTHER" id="PTHR42923">
    <property type="entry name" value="PROTOPORPHYRINOGEN OXIDASE"/>
    <property type="match status" value="1"/>
</dbReference>
<sequence>MGKRLSSTWMDLFMRIGIVGGGITGLVTAWLLDGFHDVLLLERNRRIGGNAHSVSVRLPDGELTADLGVHSFSRGLFPTHARLLGLLGLREDDLIDVPMSLTMWHAGRPEPTLVTPHRRDTDTPDRAVLGPAWKAVGAMLEQGAQWQKDDVGWNEPYGNLVESLAVPDAMKRDVLYPWPASLFSCELDQIGHMSARAVLDFFLEPEEPPADEAVRWQNLRGGAETLAWTLAAGTHTADIRTSAGLRTLRRTGEVFELGDSAGGRHEVDHLVLALPADVARTVLAQLAGTESLRELLGAFTYVPITVGAHTDTSWMPARREQWSTDNIIVQDDMAVSTRWCGPAYGMDFFVTRLRGDRLPARGVLAQTRLRHMQHTTEAMQAKHGLSAFQGLGDVHLAGPYLQGVDSQENAVRSAVDVARRFVPDTSDTRLAALLP</sequence>
<dbReference type="InterPro" id="IPR002937">
    <property type="entry name" value="Amino_oxidase"/>
</dbReference>
<accession>A0ABN3Q472</accession>
<keyword evidence="4" id="KW-1185">Reference proteome</keyword>
<feature type="transmembrane region" description="Helical" evidence="1">
    <location>
        <begin position="12"/>
        <end position="32"/>
    </location>
</feature>
<dbReference type="Gene3D" id="3.90.660.20">
    <property type="entry name" value="Protoporphyrinogen oxidase, mitochondrial, domain 2"/>
    <property type="match status" value="2"/>
</dbReference>
<organism evidence="3 4">
    <name type="scientific">Actinomadura fulvescens</name>
    <dbReference type="NCBI Taxonomy" id="46160"/>
    <lineage>
        <taxon>Bacteria</taxon>
        <taxon>Bacillati</taxon>
        <taxon>Actinomycetota</taxon>
        <taxon>Actinomycetes</taxon>
        <taxon>Streptosporangiales</taxon>
        <taxon>Thermomonosporaceae</taxon>
        <taxon>Actinomadura</taxon>
    </lineage>
</organism>
<evidence type="ECO:0000313" key="3">
    <source>
        <dbReference type="EMBL" id="GAA2612974.1"/>
    </source>
</evidence>
<keyword evidence="1" id="KW-0472">Membrane</keyword>
<reference evidence="3 4" key="1">
    <citation type="journal article" date="2019" name="Int. J. Syst. Evol. Microbiol.">
        <title>The Global Catalogue of Microorganisms (GCM) 10K type strain sequencing project: providing services to taxonomists for standard genome sequencing and annotation.</title>
        <authorList>
            <consortium name="The Broad Institute Genomics Platform"/>
            <consortium name="The Broad Institute Genome Sequencing Center for Infectious Disease"/>
            <person name="Wu L."/>
            <person name="Ma J."/>
        </authorList>
    </citation>
    <scope>NUCLEOTIDE SEQUENCE [LARGE SCALE GENOMIC DNA]</scope>
    <source>
        <strain evidence="3 4">JCM 6833</strain>
    </source>
</reference>
<dbReference type="Pfam" id="PF01593">
    <property type="entry name" value="Amino_oxidase"/>
    <property type="match status" value="1"/>
</dbReference>
<feature type="domain" description="Amine oxidase" evidence="2">
    <location>
        <begin position="23"/>
        <end position="304"/>
    </location>
</feature>
<dbReference type="EMBL" id="BAAATD010000007">
    <property type="protein sequence ID" value="GAA2612974.1"/>
    <property type="molecule type" value="Genomic_DNA"/>
</dbReference>
<dbReference type="InterPro" id="IPR050464">
    <property type="entry name" value="Zeta_carotene_desat/Oxidored"/>
</dbReference>
<proteinExistence type="predicted"/>
<keyword evidence="1" id="KW-0812">Transmembrane</keyword>
<gene>
    <name evidence="3" type="ORF">GCM10010411_54710</name>
</gene>
<name>A0ABN3Q472_9ACTN</name>
<evidence type="ECO:0000259" key="2">
    <source>
        <dbReference type="Pfam" id="PF01593"/>
    </source>
</evidence>
<dbReference type="InterPro" id="IPR036188">
    <property type="entry name" value="FAD/NAD-bd_sf"/>
</dbReference>
<evidence type="ECO:0000313" key="4">
    <source>
        <dbReference type="Proteomes" id="UP001501509"/>
    </source>
</evidence>
<protein>
    <submittedName>
        <fullName evidence="3">FAD-dependent oxidoreductase</fullName>
    </submittedName>
</protein>
<keyword evidence="1" id="KW-1133">Transmembrane helix</keyword>
<dbReference type="RefSeq" id="WP_344545302.1">
    <property type="nucleotide sequence ID" value="NZ_BAAATD010000007.1"/>
</dbReference>
<comment type="caution">
    <text evidence="3">The sequence shown here is derived from an EMBL/GenBank/DDBJ whole genome shotgun (WGS) entry which is preliminary data.</text>
</comment>